<gene>
    <name evidence="10" type="ORF">METZ01_LOCUS400202</name>
</gene>
<evidence type="ECO:0000256" key="5">
    <source>
        <dbReference type="ARBA" id="ARBA00022694"/>
    </source>
</evidence>
<dbReference type="NCBIfam" id="TIGR00174">
    <property type="entry name" value="miaA"/>
    <property type="match status" value="1"/>
</dbReference>
<dbReference type="PANTHER" id="PTHR11088:SF60">
    <property type="entry name" value="TRNA DIMETHYLALLYLTRANSFERASE"/>
    <property type="match status" value="1"/>
</dbReference>
<keyword evidence="8" id="KW-0460">Magnesium</keyword>
<comment type="catalytic activity">
    <reaction evidence="9">
        <text>adenosine(37) in tRNA + dimethylallyl diphosphate = N(6)-dimethylallyladenosine(37) in tRNA + diphosphate</text>
        <dbReference type="Rhea" id="RHEA:26482"/>
        <dbReference type="Rhea" id="RHEA-COMP:10162"/>
        <dbReference type="Rhea" id="RHEA-COMP:10375"/>
        <dbReference type="ChEBI" id="CHEBI:33019"/>
        <dbReference type="ChEBI" id="CHEBI:57623"/>
        <dbReference type="ChEBI" id="CHEBI:74411"/>
        <dbReference type="ChEBI" id="CHEBI:74415"/>
        <dbReference type="EC" id="2.5.1.75"/>
    </reaction>
</comment>
<evidence type="ECO:0000256" key="6">
    <source>
        <dbReference type="ARBA" id="ARBA00022741"/>
    </source>
</evidence>
<dbReference type="Gene3D" id="1.10.20.140">
    <property type="match status" value="1"/>
</dbReference>
<dbReference type="Pfam" id="PF01715">
    <property type="entry name" value="IPPT"/>
    <property type="match status" value="1"/>
</dbReference>
<dbReference type="GO" id="GO:0006400">
    <property type="term" value="P:tRNA modification"/>
    <property type="evidence" value="ECO:0007669"/>
    <property type="project" value="TreeGrafter"/>
</dbReference>
<name>A0A382VNA7_9ZZZZ</name>
<comment type="similarity">
    <text evidence="2">Belongs to the IPP transferase family.</text>
</comment>
<dbReference type="InterPro" id="IPR039657">
    <property type="entry name" value="Dimethylallyltransferase"/>
</dbReference>
<evidence type="ECO:0000256" key="4">
    <source>
        <dbReference type="ARBA" id="ARBA00022679"/>
    </source>
</evidence>
<reference evidence="10" key="1">
    <citation type="submission" date="2018-05" db="EMBL/GenBank/DDBJ databases">
        <authorList>
            <person name="Lanie J.A."/>
            <person name="Ng W.-L."/>
            <person name="Kazmierczak K.M."/>
            <person name="Andrzejewski T.M."/>
            <person name="Davidsen T.M."/>
            <person name="Wayne K.J."/>
            <person name="Tettelin H."/>
            <person name="Glass J.I."/>
            <person name="Rusch D."/>
            <person name="Podicherti R."/>
            <person name="Tsui H.-C.T."/>
            <person name="Winkler M.E."/>
        </authorList>
    </citation>
    <scope>NUCLEOTIDE SEQUENCE</scope>
</reference>
<dbReference type="InterPro" id="IPR027417">
    <property type="entry name" value="P-loop_NTPase"/>
</dbReference>
<dbReference type="EC" id="2.5.1.75" evidence="3"/>
<dbReference type="InterPro" id="IPR018022">
    <property type="entry name" value="IPT"/>
</dbReference>
<evidence type="ECO:0000256" key="8">
    <source>
        <dbReference type="ARBA" id="ARBA00022842"/>
    </source>
</evidence>
<keyword evidence="4" id="KW-0808">Transferase</keyword>
<dbReference type="AlphaFoldDB" id="A0A382VNA7"/>
<dbReference type="SUPFAM" id="SSF52540">
    <property type="entry name" value="P-loop containing nucleoside triphosphate hydrolases"/>
    <property type="match status" value="1"/>
</dbReference>
<evidence type="ECO:0000256" key="2">
    <source>
        <dbReference type="ARBA" id="ARBA00005842"/>
    </source>
</evidence>
<evidence type="ECO:0000256" key="1">
    <source>
        <dbReference type="ARBA" id="ARBA00001946"/>
    </source>
</evidence>
<keyword evidence="5" id="KW-0819">tRNA processing</keyword>
<comment type="cofactor">
    <cofactor evidence="1">
        <name>Mg(2+)</name>
        <dbReference type="ChEBI" id="CHEBI:18420"/>
    </cofactor>
</comment>
<proteinExistence type="inferred from homology"/>
<protein>
    <recommendedName>
        <fullName evidence="3">tRNA dimethylallyltransferase</fullName>
        <ecNumber evidence="3">2.5.1.75</ecNumber>
    </recommendedName>
</protein>
<evidence type="ECO:0000256" key="3">
    <source>
        <dbReference type="ARBA" id="ARBA00012665"/>
    </source>
</evidence>
<accession>A0A382VNA7</accession>
<organism evidence="10">
    <name type="scientific">marine metagenome</name>
    <dbReference type="NCBI Taxonomy" id="408172"/>
    <lineage>
        <taxon>unclassified sequences</taxon>
        <taxon>metagenomes</taxon>
        <taxon>ecological metagenomes</taxon>
    </lineage>
</organism>
<evidence type="ECO:0000256" key="9">
    <source>
        <dbReference type="ARBA" id="ARBA00049563"/>
    </source>
</evidence>
<dbReference type="Gene3D" id="3.40.50.300">
    <property type="entry name" value="P-loop containing nucleotide triphosphate hydrolases"/>
    <property type="match status" value="1"/>
</dbReference>
<dbReference type="PANTHER" id="PTHR11088">
    <property type="entry name" value="TRNA DIMETHYLALLYLTRANSFERASE"/>
    <property type="match status" value="1"/>
</dbReference>
<keyword evidence="7" id="KW-0067">ATP-binding</keyword>
<feature type="non-terminal residue" evidence="10">
    <location>
        <position position="243"/>
    </location>
</feature>
<dbReference type="GO" id="GO:0005524">
    <property type="term" value="F:ATP binding"/>
    <property type="evidence" value="ECO:0007669"/>
    <property type="project" value="UniProtKB-KW"/>
</dbReference>
<evidence type="ECO:0000256" key="7">
    <source>
        <dbReference type="ARBA" id="ARBA00022840"/>
    </source>
</evidence>
<evidence type="ECO:0000313" key="10">
    <source>
        <dbReference type="EMBL" id="SVD47348.1"/>
    </source>
</evidence>
<dbReference type="EMBL" id="UINC01152922">
    <property type="protein sequence ID" value="SVD47348.1"/>
    <property type="molecule type" value="Genomic_DNA"/>
</dbReference>
<dbReference type="GO" id="GO:0052381">
    <property type="term" value="F:tRNA dimethylallyltransferase activity"/>
    <property type="evidence" value="ECO:0007669"/>
    <property type="project" value="UniProtKB-EC"/>
</dbReference>
<sequence length="243" mass="27868">MIKPLIFIVGPTAIGKSDLAIKLAKKLNGEIINADSMQVYLNLNILTARPSKKDQKLIPHHLYGYIDGSIRYNVASWCNDINNIIKKNNKKGVYSIIVGGTGMYVDKLLHGLVQIPSIPESIKKESENLLLKIGINNFIDKVKNIDEKSLNKISKNDTSRLRRIWEVYEYTHMTLTCWLSKKNLNFLANQKYQLYLFTPNRKEIYNRVNQRFINMIDSGAIDEVKKLNTLDFDKSLPIMKAHG</sequence>
<keyword evidence="6" id="KW-0547">Nucleotide-binding</keyword>